<feature type="compositionally biased region" description="Low complexity" evidence="2">
    <location>
        <begin position="152"/>
        <end position="180"/>
    </location>
</feature>
<evidence type="ECO:0000313" key="5">
    <source>
        <dbReference type="Proteomes" id="UP000596742"/>
    </source>
</evidence>
<gene>
    <name evidence="4" type="ORF">MGAL_10B045385</name>
</gene>
<feature type="compositionally biased region" description="Acidic residues" evidence="2">
    <location>
        <begin position="1663"/>
        <end position="1674"/>
    </location>
</feature>
<dbReference type="Pfam" id="PF20720">
    <property type="entry name" value="nSTAND3"/>
    <property type="match status" value="1"/>
</dbReference>
<evidence type="ECO:0000256" key="1">
    <source>
        <dbReference type="SAM" id="Coils"/>
    </source>
</evidence>
<name>A0A8B6GCC8_MYTGA</name>
<feature type="coiled-coil region" evidence="1">
    <location>
        <begin position="72"/>
        <end position="106"/>
    </location>
</feature>
<evidence type="ECO:0000313" key="4">
    <source>
        <dbReference type="EMBL" id="VDI62007.1"/>
    </source>
</evidence>
<comment type="caution">
    <text evidence="4">The sequence shown here is derived from an EMBL/GenBank/DDBJ whole genome shotgun (WGS) entry which is preliminary data.</text>
</comment>
<feature type="domain" description="Novel STAND NTPase 3" evidence="3">
    <location>
        <begin position="212"/>
        <end position="377"/>
    </location>
</feature>
<sequence length="1699" mass="197393">MLLELRSCKKSQQELTEMINIHQSAIDILMINKEEPEKQIHQVNVSHQKGEAETQILSTELSVYKDECTEKLEACKNDIKKNEVIIKELQDQLDKKQNKIADLILHICKLETKYEQHDKMLKEHDEHLAMLDEQGSKQGEQIAQQAEQLAQHCEQMAQQSEQMAQQGEQMAQQGEQMVQQRNQIAQQGGNNQTRLEEDTRALIEEDVREGTFVSTKAVTDGLLLLKQNGVLLITGYAGTGKSRIGRHILHMFCTENKSLKGIKITLAEWDNMTNTKEKNDNREDRAENLVLLLDDIFGETNCIYNREKDTPILDKIHAYVCKGNIKVIITIRDTVKHQCQEVFDSNRLFKSDFIDLSSKKYVLRREEKHTILTKYMKTVRQSDFLESKGYVDCKGDLILKNKDVWNITSENPVKGFPLVVYQFVNNKKYFKLGSKFFDRPTKAMLVEMNAIRRKGEDDRKFMIQYAVMVYTAINGNCINTDDNSNITEIPKIIDAIYGETIKLKKWHISDAVNELRGSYLINIPNQRSYKLHHPTLQESVILSFAQIDEENINNIIPLISWSFFLKMVKPELYIEKKGEVVLRVPSNSYKVVAKRLVDFYIEVGRTYQLPCFIINLCNTEIFQHEYSILLPCLLEALERDDDRDKHTENMIKIGEIGFFESNFFLHIKNKDKFLAFLLNTLAESESQFDIYNFVLKTFNTIIKTSSNNLTIGFMKSTLISSLYVISSTKDVRSVKATLDIIEEHKIPVLLDQGIKPKMISSFTIQEDDASESCVFLTLCICEAYKVCNIPVLEFLLPKYIQNPFDINLFFKMIYHEKWLGRINLSFRKTFLGCSSLTFENPLKWMIETFTDQELEDPNFILRIACKYQMFDTVEFVASGCKTFDEISCLQAFVDKPERLNIPFNKKIFDFLIKRINITSKDLIPVVKSVIKTQNVPDYLCDAFLPVCINNANLLTLACENGQFYLVNLIIESSHIEQLDIQSALIAACRECKRKVLFFLKAYDEVEKLKIVKYMVEKVGFEQFDFKAVCQQACSNKILEWFVQNIDIPRLDVYTIINLTLVNKRSDLLKHIMDKVEIESLDKWEVLKSVTVHYTAECSTTILEIVCTIWYGTEDTEVLHMEEIVNKAYERKSFELLMWIHENCHPYISIDSQKVLMLACEDCRVDVAKWVVQNFEQTSLDMDGGELFMSACSKSCNLKYDIKRYIPEYNMMNEHCIETKNNLIGMVNWILATFQIQRLDIISGVLKLITVDENIKTELSKLVIFILEKYLSCLNDGDIKEMMNKSIEQKYYVLVNWFLDKSGSCSFNKQMVLNNACLDGEIETIKILSKYFYALDMTQAMINACTSPSCVSYDISEKEKDYNADQLVACLGLLWNEVKKTNHDSFDIRTIVSTVCKEKNISNIIMTWILLNLPLDQIPINEVLITCCKQSKIHHVKYILHKVAIEQLDIRKAFVKACRAFPGNFMFQLQNCKPQCLDELWQKEQNKLNYFMIVDSLFQMQSQKNSSLYLVLNEIIENKKFDLMLYFLQAGYYMNTNMNDLLKTSSRYGQVKLVHWIVENVEHRELDIKSAFHKACDGEIPNKQMQNIKCLALMWHYIHDINMFEIDTVLNKMADTSDSNSDDDLKTWLLYIKNINKRRCQSDNALLNSEENINLQSQQVNDEQFCEEDSQDNDDLNSRDEQDECPLPTKRLCLEKEEQT</sequence>
<proteinExistence type="predicted"/>
<dbReference type="OrthoDB" id="6149069at2759"/>
<organism evidence="4 5">
    <name type="scientific">Mytilus galloprovincialis</name>
    <name type="common">Mediterranean mussel</name>
    <dbReference type="NCBI Taxonomy" id="29158"/>
    <lineage>
        <taxon>Eukaryota</taxon>
        <taxon>Metazoa</taxon>
        <taxon>Spiralia</taxon>
        <taxon>Lophotrochozoa</taxon>
        <taxon>Mollusca</taxon>
        <taxon>Bivalvia</taxon>
        <taxon>Autobranchia</taxon>
        <taxon>Pteriomorphia</taxon>
        <taxon>Mytilida</taxon>
        <taxon>Mytiloidea</taxon>
        <taxon>Mytilidae</taxon>
        <taxon>Mytilinae</taxon>
        <taxon>Mytilus</taxon>
    </lineage>
</organism>
<dbReference type="InterPro" id="IPR052050">
    <property type="entry name" value="SecEffector_AnkRepeat"/>
</dbReference>
<feature type="region of interest" description="Disordered" evidence="2">
    <location>
        <begin position="1660"/>
        <end position="1699"/>
    </location>
</feature>
<feature type="region of interest" description="Disordered" evidence="2">
    <location>
        <begin position="152"/>
        <end position="195"/>
    </location>
</feature>
<dbReference type="EMBL" id="UYJE01008202">
    <property type="protein sequence ID" value="VDI62007.1"/>
    <property type="molecule type" value="Genomic_DNA"/>
</dbReference>
<evidence type="ECO:0000259" key="3">
    <source>
        <dbReference type="Pfam" id="PF20720"/>
    </source>
</evidence>
<dbReference type="PANTHER" id="PTHR46586:SF3">
    <property type="entry name" value="ANKYRIN REPEAT-CONTAINING PROTEIN"/>
    <property type="match status" value="1"/>
</dbReference>
<accession>A0A8B6GCC8</accession>
<dbReference type="Proteomes" id="UP000596742">
    <property type="component" value="Unassembled WGS sequence"/>
</dbReference>
<dbReference type="PANTHER" id="PTHR46586">
    <property type="entry name" value="ANKYRIN REPEAT-CONTAINING PROTEIN"/>
    <property type="match status" value="1"/>
</dbReference>
<reference evidence="4" key="1">
    <citation type="submission" date="2018-11" db="EMBL/GenBank/DDBJ databases">
        <authorList>
            <person name="Alioto T."/>
            <person name="Alioto T."/>
        </authorList>
    </citation>
    <scope>NUCLEOTIDE SEQUENCE</scope>
</reference>
<evidence type="ECO:0000256" key="2">
    <source>
        <dbReference type="SAM" id="MobiDB-lite"/>
    </source>
</evidence>
<feature type="compositionally biased region" description="Polar residues" evidence="2">
    <location>
        <begin position="181"/>
        <end position="193"/>
    </location>
</feature>
<keyword evidence="1" id="KW-0175">Coiled coil</keyword>
<protein>
    <recommendedName>
        <fullName evidence="3">Novel STAND NTPase 3 domain-containing protein</fullName>
    </recommendedName>
</protein>
<keyword evidence="5" id="KW-1185">Reference proteome</keyword>
<dbReference type="InterPro" id="IPR049050">
    <property type="entry name" value="nSTAND3"/>
</dbReference>